<feature type="binding site" evidence="4">
    <location>
        <position position="225"/>
    </location>
    <ligand>
        <name>AMP</name>
        <dbReference type="ChEBI" id="CHEBI:456215"/>
    </ligand>
</feature>
<comment type="similarity">
    <text evidence="6">Belongs to the cyclic nucleotide phosphodiesterase family.</text>
</comment>
<feature type="compositionally biased region" description="Low complexity" evidence="7">
    <location>
        <begin position="924"/>
        <end position="942"/>
    </location>
</feature>
<keyword evidence="10" id="KW-1185">Reference proteome</keyword>
<feature type="compositionally biased region" description="Basic residues" evidence="7">
    <location>
        <begin position="981"/>
        <end position="992"/>
    </location>
</feature>
<feature type="binding site" evidence="4">
    <location>
        <begin position="75"/>
        <end position="79"/>
    </location>
    <ligand>
        <name>AMP</name>
        <dbReference type="ChEBI" id="CHEBI:456215"/>
    </ligand>
</feature>
<feature type="compositionally biased region" description="Polar residues" evidence="7">
    <location>
        <begin position="1001"/>
        <end position="1010"/>
    </location>
</feature>
<feature type="compositionally biased region" description="Polar residues" evidence="7">
    <location>
        <begin position="442"/>
        <end position="454"/>
    </location>
</feature>
<dbReference type="PANTHER" id="PTHR11347">
    <property type="entry name" value="CYCLIC NUCLEOTIDE PHOSPHODIESTERASE"/>
    <property type="match status" value="1"/>
</dbReference>
<dbReference type="InterPro" id="IPR023174">
    <property type="entry name" value="PDEase_CS"/>
</dbReference>
<comment type="caution">
    <text evidence="9">The sequence shown here is derived from an EMBL/GenBank/DDBJ whole genome shotgun (WGS) entry which is preliminary data.</text>
</comment>
<evidence type="ECO:0000256" key="7">
    <source>
        <dbReference type="SAM" id="MobiDB-lite"/>
    </source>
</evidence>
<feature type="region of interest" description="Disordered" evidence="7">
    <location>
        <begin position="621"/>
        <end position="678"/>
    </location>
</feature>
<dbReference type="PROSITE" id="PS00126">
    <property type="entry name" value="PDEASE_I_1"/>
    <property type="match status" value="1"/>
</dbReference>
<feature type="binding site" evidence="5">
    <location>
        <position position="116"/>
    </location>
    <ligand>
        <name>Zn(2+)</name>
        <dbReference type="ChEBI" id="CHEBI:29105"/>
        <label>2</label>
    </ligand>
</feature>
<feature type="domain" description="PDEase" evidence="8">
    <location>
        <begin position="1"/>
        <end position="321"/>
    </location>
</feature>
<comment type="cofactor">
    <cofactor evidence="6">
        <name>a divalent metal cation</name>
        <dbReference type="ChEBI" id="CHEBI:60240"/>
    </cofactor>
    <text evidence="6">Binds 2 divalent metal cations per subunit. Site 1 may preferentially bind zinc ions, while site 2 has a preference for magnesium and/or manganese ions.</text>
</comment>
<dbReference type="GO" id="GO:0007165">
    <property type="term" value="P:signal transduction"/>
    <property type="evidence" value="ECO:0007669"/>
    <property type="project" value="InterPro"/>
</dbReference>
<feature type="binding site" evidence="4">
    <location>
        <position position="276"/>
    </location>
    <ligand>
        <name>AMP</name>
        <dbReference type="ChEBI" id="CHEBI:456215"/>
    </ligand>
</feature>
<dbReference type="EC" id="3.1.4.-" evidence="6"/>
<evidence type="ECO:0000256" key="4">
    <source>
        <dbReference type="PIRSR" id="PIRSR623088-2"/>
    </source>
</evidence>
<dbReference type="PROSITE" id="PS51845">
    <property type="entry name" value="PDEASE_I_2"/>
    <property type="match status" value="1"/>
</dbReference>
<evidence type="ECO:0000256" key="5">
    <source>
        <dbReference type="PIRSR" id="PIRSR623088-3"/>
    </source>
</evidence>
<feature type="binding site" evidence="5">
    <location>
        <position position="116"/>
    </location>
    <ligand>
        <name>Zn(2+)</name>
        <dbReference type="ChEBI" id="CHEBI:29105"/>
        <label>1</label>
    </ligand>
</feature>
<dbReference type="Gene3D" id="1.10.1300.10">
    <property type="entry name" value="3'5'-cyclic nucleotide phosphodiesterase, catalytic domain"/>
    <property type="match status" value="1"/>
</dbReference>
<feature type="compositionally biased region" description="Basic and acidic residues" evidence="7">
    <location>
        <begin position="643"/>
        <end position="657"/>
    </location>
</feature>
<dbReference type="SMART" id="SM00471">
    <property type="entry name" value="HDc"/>
    <property type="match status" value="1"/>
</dbReference>
<dbReference type="PRINTS" id="PR00387">
    <property type="entry name" value="PDIESTERASE1"/>
</dbReference>
<evidence type="ECO:0000313" key="10">
    <source>
        <dbReference type="Proteomes" id="UP000655588"/>
    </source>
</evidence>
<keyword evidence="1 5" id="KW-0479">Metal-binding</keyword>
<accession>A0A833RNY9</accession>
<dbReference type="InterPro" id="IPR023088">
    <property type="entry name" value="PDEase"/>
</dbReference>
<keyword evidence="2 6" id="KW-0378">Hydrolase</keyword>
<dbReference type="CDD" id="cd00077">
    <property type="entry name" value="HDc"/>
    <property type="match status" value="1"/>
</dbReference>
<dbReference type="Pfam" id="PF00233">
    <property type="entry name" value="PDEase_I"/>
    <property type="match status" value="1"/>
</dbReference>
<protein>
    <recommendedName>
        <fullName evidence="6">Phosphodiesterase</fullName>
        <ecNumber evidence="6">3.1.4.-</ecNumber>
    </recommendedName>
</protein>
<evidence type="ECO:0000256" key="2">
    <source>
        <dbReference type="ARBA" id="ARBA00022801"/>
    </source>
</evidence>
<dbReference type="InterPro" id="IPR036971">
    <property type="entry name" value="PDEase_catalytic_dom_sf"/>
</dbReference>
<dbReference type="InterPro" id="IPR002073">
    <property type="entry name" value="PDEase_catalytic_dom"/>
</dbReference>
<feature type="region of interest" description="Disordered" evidence="7">
    <location>
        <begin position="860"/>
        <end position="886"/>
    </location>
</feature>
<dbReference type="GO" id="GO:0004114">
    <property type="term" value="F:3',5'-cyclic-nucleotide phosphodiesterase activity"/>
    <property type="evidence" value="ECO:0007669"/>
    <property type="project" value="InterPro"/>
</dbReference>
<feature type="binding site" evidence="5">
    <location>
        <position position="225"/>
    </location>
    <ligand>
        <name>Zn(2+)</name>
        <dbReference type="ChEBI" id="CHEBI:29105"/>
        <label>1</label>
    </ligand>
</feature>
<feature type="region of interest" description="Disordered" evidence="7">
    <location>
        <begin position="923"/>
        <end position="1011"/>
    </location>
</feature>
<feature type="compositionally biased region" description="Basic and acidic residues" evidence="7">
    <location>
        <begin position="783"/>
        <end position="794"/>
    </location>
</feature>
<dbReference type="SUPFAM" id="SSF109604">
    <property type="entry name" value="HD-domain/PDEase-like"/>
    <property type="match status" value="1"/>
</dbReference>
<dbReference type="GO" id="GO:0046872">
    <property type="term" value="F:metal ion binding"/>
    <property type="evidence" value="ECO:0007669"/>
    <property type="project" value="UniProtKB-KW"/>
</dbReference>
<name>A0A833RNY9_9HYME</name>
<evidence type="ECO:0000256" key="3">
    <source>
        <dbReference type="PIRSR" id="PIRSR623088-1"/>
    </source>
</evidence>
<evidence type="ECO:0000256" key="1">
    <source>
        <dbReference type="ARBA" id="ARBA00022723"/>
    </source>
</evidence>
<organism evidence="9 10">
    <name type="scientific">Frieseomelitta varia</name>
    <dbReference type="NCBI Taxonomy" id="561572"/>
    <lineage>
        <taxon>Eukaryota</taxon>
        <taxon>Metazoa</taxon>
        <taxon>Ecdysozoa</taxon>
        <taxon>Arthropoda</taxon>
        <taxon>Hexapoda</taxon>
        <taxon>Insecta</taxon>
        <taxon>Pterygota</taxon>
        <taxon>Neoptera</taxon>
        <taxon>Endopterygota</taxon>
        <taxon>Hymenoptera</taxon>
        <taxon>Apocrita</taxon>
        <taxon>Aculeata</taxon>
        <taxon>Apoidea</taxon>
        <taxon>Anthophila</taxon>
        <taxon>Apidae</taxon>
        <taxon>Frieseomelitta</taxon>
    </lineage>
</organism>
<feature type="compositionally biased region" description="Basic and acidic residues" evidence="7">
    <location>
        <begin position="665"/>
        <end position="678"/>
    </location>
</feature>
<sequence>MSEIDRILLESLDIGRSRPRPTGRFLTMHKRRRKRLTTRSLTEEPGILDDIFHGLVQNRIEPFIEEGYHSTNPYHNSIHATDVTQAMHCFLQEEKIRTHLTNLEIMASLIAAVTHDLDHPGVNQPFLVATSNHLAALYQNTSVLENHHWRSAIGCLLESGVSDQLPANVRPELQRHISSLILATDITRQQEFLIRFKHYLDENLLEMRRADDRHFILQIALKCADISNPCRPWDISQKWSHKVCEEFFRQGDYERRLNLPVTPLCDRHTTSIPKIQAGFFKFVVSPLYEEWHRFLGDGLSVSLMEHLRANQKKWETLILQETAKETETEISELDEIEDAVSSVDDPTAEEDTENISLLIPAAYVQSSKMQSLPARVGLEHVGRRHSVPLSITKPLTLLPRSNVRRESLPSEQSKSRNLLWRLDDQSSFLDPSSLSLLSSKTSIPELSPSANNTGERPVSAESLLPETSIASITNSTEATRLSTVLQSDAQKPSTQTKQLTRQQTFPPLQPYVRTRYLSATAEMSQCYSQILIETESSASSSCSVKEKSCSDGRCGTPPTKEIDSSNVQLSKDIDILNKRRASAISETFRQKTEPISAVEYPRRHSVQTIRIEDFSFKNRYKRPTSAQGTDSTHIFYAPLTGSHSDKDGHSIEEESKLDVTSISKTKLESEKSISEEQRTTTVTLLNKSEQCGSITVATKPKCTNSELRRYSTPVPETKTITTDTGGRRFTAIPVSSELSTHKVFFIGSPPDSPPFIQSVSSSSDSSSDSRRGDMNNEIVSTSNKRDSDPIKERNSKVAKLSMDMQMKENVDPRAMEDTKGIALSRKGSQSWTRRRGSAPVGLLSRLDDIAVPSITTRVDHTSRRGSVPNDITRQQGGGFNRLALGPREGNVAAPRRASLPQETALGNLLGNILSLTNERENLPINNNNNNNNTGSSNNNGITRIVDSIGPGMPSPRRGSVPADISELRRDMFNRSSINGKPRNRKKILRRRSSGGPEMFSGGSTDGNDNGTWLKWKRELGKKDSIPEPLVKRRGSLPIEMVAISHAGRYNHR</sequence>
<feature type="binding site" evidence="4">
    <location>
        <position position="116"/>
    </location>
    <ligand>
        <name>AMP</name>
        <dbReference type="ChEBI" id="CHEBI:456215"/>
    </ligand>
</feature>
<evidence type="ECO:0000313" key="9">
    <source>
        <dbReference type="EMBL" id="KAF3427239.1"/>
    </source>
</evidence>
<reference evidence="9" key="1">
    <citation type="submission" date="2019-11" db="EMBL/GenBank/DDBJ databases">
        <title>The nuclear and mitochondrial genomes of Frieseomelitta varia - a highly eusocial stingless bee (Meliponini) with a permanently sterile worker caste.</title>
        <authorList>
            <person name="Freitas F.C.P."/>
            <person name="Lourenco A.P."/>
            <person name="Nunes F.M.F."/>
            <person name="Paschoal A.R."/>
            <person name="Abreu F.C.P."/>
            <person name="Barbin F.O."/>
            <person name="Bataglia L."/>
            <person name="Cardoso-Junior C.A.M."/>
            <person name="Cervoni M.S."/>
            <person name="Silva S.R."/>
            <person name="Dalarmi F."/>
            <person name="Del Lama M.A."/>
            <person name="Depintor T.S."/>
            <person name="Ferreira K.M."/>
            <person name="Goria P.S."/>
            <person name="Jaskot M.C."/>
            <person name="Lago D.C."/>
            <person name="Luna-Lucena D."/>
            <person name="Moda L.M."/>
            <person name="Nascimento L."/>
            <person name="Pedrino M."/>
            <person name="Rabico F.O."/>
            <person name="Sanches F.C."/>
            <person name="Santos D.E."/>
            <person name="Santos C.G."/>
            <person name="Vieira J."/>
            <person name="Lopes T.F."/>
            <person name="Barchuk A.R."/>
            <person name="Hartfelder K."/>
            <person name="Simoes Z.L.P."/>
            <person name="Bitondi M.M.G."/>
            <person name="Pinheiro D.G."/>
        </authorList>
    </citation>
    <scope>NUCLEOTIDE SEQUENCE</scope>
    <source>
        <strain evidence="9">USP_RPSP 00005682</strain>
        <tissue evidence="9">Whole individual</tissue>
    </source>
</reference>
<dbReference type="EMBL" id="WNWW01000265">
    <property type="protein sequence ID" value="KAF3427239.1"/>
    <property type="molecule type" value="Genomic_DNA"/>
</dbReference>
<feature type="region of interest" description="Disordered" evidence="7">
    <location>
        <begin position="442"/>
        <end position="464"/>
    </location>
</feature>
<dbReference type="InterPro" id="IPR003607">
    <property type="entry name" value="HD/PDEase_dom"/>
</dbReference>
<dbReference type="Proteomes" id="UP000655588">
    <property type="component" value="Unassembled WGS sequence"/>
</dbReference>
<feature type="region of interest" description="Disordered" evidence="7">
    <location>
        <begin position="749"/>
        <end position="794"/>
    </location>
</feature>
<evidence type="ECO:0000256" key="6">
    <source>
        <dbReference type="RuleBase" id="RU363067"/>
    </source>
</evidence>
<feature type="active site" description="Proton donor" evidence="3">
    <location>
        <position position="75"/>
    </location>
</feature>
<dbReference type="AlphaFoldDB" id="A0A833RNY9"/>
<feature type="binding site" evidence="5">
    <location>
        <position position="115"/>
    </location>
    <ligand>
        <name>Zn(2+)</name>
        <dbReference type="ChEBI" id="CHEBI:29105"/>
        <label>1</label>
    </ligand>
</feature>
<gene>
    <name evidence="9" type="ORF">E2986_10364</name>
</gene>
<proteinExistence type="inferred from homology"/>
<feature type="binding site" evidence="5">
    <location>
        <position position="79"/>
    </location>
    <ligand>
        <name>Zn(2+)</name>
        <dbReference type="ChEBI" id="CHEBI:29105"/>
        <label>1</label>
    </ligand>
</feature>
<evidence type="ECO:0000259" key="8">
    <source>
        <dbReference type="PROSITE" id="PS51845"/>
    </source>
</evidence>